<feature type="domain" description="ABC transporter" evidence="11">
    <location>
        <begin position="345"/>
        <end position="580"/>
    </location>
</feature>
<keyword evidence="4" id="KW-1003">Cell membrane</keyword>
<gene>
    <name evidence="13" type="ORF">BN85306720</name>
</gene>
<dbReference type="InterPro" id="IPR027417">
    <property type="entry name" value="P-loop_NTPase"/>
</dbReference>
<organism evidence="13 14">
    <name type="scientific">Acholeplasma brassicae</name>
    <dbReference type="NCBI Taxonomy" id="61635"/>
    <lineage>
        <taxon>Bacteria</taxon>
        <taxon>Bacillati</taxon>
        <taxon>Mycoplasmatota</taxon>
        <taxon>Mollicutes</taxon>
        <taxon>Acholeplasmatales</taxon>
        <taxon>Acholeplasmataceae</taxon>
        <taxon>Acholeplasma</taxon>
    </lineage>
</organism>
<keyword evidence="14" id="KW-1185">Reference proteome</keyword>
<dbReference type="CDD" id="cd18548">
    <property type="entry name" value="ABC_6TM_Tm287_like"/>
    <property type="match status" value="1"/>
</dbReference>
<dbReference type="SUPFAM" id="SSF52540">
    <property type="entry name" value="P-loop containing nucleoside triphosphate hydrolases"/>
    <property type="match status" value="1"/>
</dbReference>
<evidence type="ECO:0000256" key="2">
    <source>
        <dbReference type="ARBA" id="ARBA00005417"/>
    </source>
</evidence>
<name>U4KRF1_9MOLU</name>
<evidence type="ECO:0000313" key="14">
    <source>
        <dbReference type="Proteomes" id="UP000032737"/>
    </source>
</evidence>
<dbReference type="PROSITE" id="PS00211">
    <property type="entry name" value="ABC_TRANSPORTER_1"/>
    <property type="match status" value="1"/>
</dbReference>
<evidence type="ECO:0000313" key="13">
    <source>
        <dbReference type="EMBL" id="CCV65693.1"/>
    </source>
</evidence>
<dbReference type="KEGG" id="abra:BN85306720"/>
<dbReference type="SUPFAM" id="SSF90123">
    <property type="entry name" value="ABC transporter transmembrane region"/>
    <property type="match status" value="1"/>
</dbReference>
<evidence type="ECO:0000259" key="12">
    <source>
        <dbReference type="PROSITE" id="PS50929"/>
    </source>
</evidence>
<dbReference type="InterPro" id="IPR017871">
    <property type="entry name" value="ABC_transporter-like_CS"/>
</dbReference>
<dbReference type="GO" id="GO:0005524">
    <property type="term" value="F:ATP binding"/>
    <property type="evidence" value="ECO:0007669"/>
    <property type="project" value="UniProtKB-KW"/>
</dbReference>
<evidence type="ECO:0000256" key="6">
    <source>
        <dbReference type="ARBA" id="ARBA00022741"/>
    </source>
</evidence>
<dbReference type="InterPro" id="IPR036640">
    <property type="entry name" value="ABC1_TM_sf"/>
</dbReference>
<feature type="transmembrane region" description="Helical" evidence="10">
    <location>
        <begin position="131"/>
        <end position="151"/>
    </location>
</feature>
<evidence type="ECO:0000256" key="3">
    <source>
        <dbReference type="ARBA" id="ARBA00022448"/>
    </source>
</evidence>
<evidence type="ECO:0000256" key="1">
    <source>
        <dbReference type="ARBA" id="ARBA00004651"/>
    </source>
</evidence>
<feature type="transmembrane region" description="Helical" evidence="10">
    <location>
        <begin position="290"/>
        <end position="309"/>
    </location>
</feature>
<dbReference type="HOGENOM" id="CLU_000604_84_3_14"/>
<dbReference type="STRING" id="61635.BN85306720"/>
<dbReference type="InterPro" id="IPR011527">
    <property type="entry name" value="ABC1_TM_dom"/>
</dbReference>
<evidence type="ECO:0000256" key="8">
    <source>
        <dbReference type="ARBA" id="ARBA00022989"/>
    </source>
</evidence>
<dbReference type="PROSITE" id="PS50929">
    <property type="entry name" value="ABC_TM1F"/>
    <property type="match status" value="1"/>
</dbReference>
<dbReference type="Pfam" id="PF00005">
    <property type="entry name" value="ABC_tran"/>
    <property type="match status" value="1"/>
</dbReference>
<dbReference type="InterPro" id="IPR003439">
    <property type="entry name" value="ABC_transporter-like_ATP-bd"/>
</dbReference>
<keyword evidence="9 10" id="KW-0472">Membrane</keyword>
<dbReference type="FunFam" id="3.40.50.300:FF:000854">
    <property type="entry name" value="Multidrug ABC transporter ATP-binding protein"/>
    <property type="match status" value="1"/>
</dbReference>
<dbReference type="OrthoDB" id="383768at2"/>
<feature type="domain" description="ABC transmembrane type-1" evidence="12">
    <location>
        <begin position="15"/>
        <end position="310"/>
    </location>
</feature>
<feature type="transmembrane region" description="Helical" evidence="10">
    <location>
        <begin position="58"/>
        <end position="83"/>
    </location>
</feature>
<dbReference type="PROSITE" id="PS50893">
    <property type="entry name" value="ABC_TRANSPORTER_2"/>
    <property type="match status" value="1"/>
</dbReference>
<sequence length="590" mass="66442">MLKLAKYFKWWYYPLIILIVALIYIQIEFDLRLIDKVADIIRSIGIADTTGTPQTDEILSIGLSMILITLVSISTTILASFLASRIGANLSKNLRKQLYLKVDGFSLEEINQFSTSSLITRTSNDIQQVQMVMIILLRMAITAPMMAIRGVLKISGLSNELSIITAIGVIFILTVISVIFVFVTPKFKVMQEQNDELNLVTRENLVGLRVVRAHNAQEIEKDKFENINERITRLNLFVNRGMQLLMPNMALAMNGVSLAIVWLAAVLINQGNLGQNGYDGIAIQTQFTTYSMQILISFMMLTMLFIMIPRGQVSAKRIREVLNTKTKIKDPVNPKTINKEEAIHIKFEDVCFKYPNAEECVIENVNFEANMGQTVAFIGSTGSGKSTIINLIPRFYDVTHGSIKINDIDIRDLKQTDLIDLVGYVPQKGMLFQGDIQSNLRLGNEHATDEELLSALEISQSKEFVMALEDNLNAPVSQGGKNFSGGQRQRLCIARTIVKQPKIYIFDDSFSALDYQTDRKLRRELEKTTKNAIKLIVAQRISTILHADQIVVLENGKIVGKGTHKELLKTNHVYQEMAYSQLSEEELAHE</sequence>
<keyword evidence="5 10" id="KW-0812">Transmembrane</keyword>
<keyword evidence="6" id="KW-0547">Nucleotide-binding</keyword>
<evidence type="ECO:0000256" key="5">
    <source>
        <dbReference type="ARBA" id="ARBA00022692"/>
    </source>
</evidence>
<evidence type="ECO:0000256" key="7">
    <source>
        <dbReference type="ARBA" id="ARBA00022840"/>
    </source>
</evidence>
<reference evidence="13 14" key="1">
    <citation type="journal article" date="2013" name="J. Mol. Microbiol. Biotechnol.">
        <title>Analysis of the Complete Genomes of Acholeplasma brassicae , A. palmae and A. laidlawii and Their Comparison to the Obligate Parasites from ' Candidatus Phytoplasma'.</title>
        <authorList>
            <person name="Kube M."/>
            <person name="Siewert C."/>
            <person name="Migdoll A.M."/>
            <person name="Duduk B."/>
            <person name="Holz S."/>
            <person name="Rabus R."/>
            <person name="Seemuller E."/>
            <person name="Mitrovic J."/>
            <person name="Muller I."/>
            <person name="Buttner C."/>
            <person name="Reinhardt R."/>
        </authorList>
    </citation>
    <scope>NUCLEOTIDE SEQUENCE [LARGE SCALE GENOMIC DNA]</scope>
    <source>
        <strain evidence="14">0502</strain>
    </source>
</reference>
<dbReference type="GO" id="GO:0005886">
    <property type="term" value="C:plasma membrane"/>
    <property type="evidence" value="ECO:0007669"/>
    <property type="project" value="UniProtKB-SubCell"/>
</dbReference>
<comment type="similarity">
    <text evidence="2">Belongs to the ABC transporter superfamily.</text>
</comment>
<dbReference type="PANTHER" id="PTHR24221:SF276">
    <property type="entry name" value="ABC TRANSPORTER, ATP-BINDING_PERMEASE PROTEIN"/>
    <property type="match status" value="1"/>
</dbReference>
<feature type="transmembrane region" description="Helical" evidence="10">
    <location>
        <begin position="163"/>
        <end position="183"/>
    </location>
</feature>
<keyword evidence="3" id="KW-0813">Transport</keyword>
<dbReference type="Pfam" id="PF00664">
    <property type="entry name" value="ABC_membrane"/>
    <property type="match status" value="1"/>
</dbReference>
<dbReference type="Proteomes" id="UP000032737">
    <property type="component" value="Chromosome"/>
</dbReference>
<dbReference type="AlphaFoldDB" id="U4KRF1"/>
<dbReference type="GO" id="GO:0016887">
    <property type="term" value="F:ATP hydrolysis activity"/>
    <property type="evidence" value="ECO:0007669"/>
    <property type="project" value="InterPro"/>
</dbReference>
<dbReference type="GO" id="GO:0140359">
    <property type="term" value="F:ABC-type transporter activity"/>
    <property type="evidence" value="ECO:0007669"/>
    <property type="project" value="InterPro"/>
</dbReference>
<evidence type="ECO:0000256" key="9">
    <source>
        <dbReference type="ARBA" id="ARBA00023136"/>
    </source>
</evidence>
<dbReference type="InterPro" id="IPR003593">
    <property type="entry name" value="AAA+_ATPase"/>
</dbReference>
<evidence type="ECO:0000256" key="4">
    <source>
        <dbReference type="ARBA" id="ARBA00022475"/>
    </source>
</evidence>
<evidence type="ECO:0000259" key="11">
    <source>
        <dbReference type="PROSITE" id="PS50893"/>
    </source>
</evidence>
<evidence type="ECO:0000256" key="10">
    <source>
        <dbReference type="SAM" id="Phobius"/>
    </source>
</evidence>
<accession>U4KRF1</accession>
<dbReference type="EMBL" id="FO681348">
    <property type="protein sequence ID" value="CCV65693.1"/>
    <property type="molecule type" value="Genomic_DNA"/>
</dbReference>
<dbReference type="SMART" id="SM00382">
    <property type="entry name" value="AAA"/>
    <property type="match status" value="1"/>
</dbReference>
<dbReference type="InterPro" id="IPR039421">
    <property type="entry name" value="Type_1_exporter"/>
</dbReference>
<dbReference type="Gene3D" id="3.40.50.300">
    <property type="entry name" value="P-loop containing nucleotide triphosphate hydrolases"/>
    <property type="match status" value="1"/>
</dbReference>
<feature type="transmembrane region" description="Helical" evidence="10">
    <location>
        <begin position="7"/>
        <end position="27"/>
    </location>
</feature>
<proteinExistence type="inferred from homology"/>
<protein>
    <submittedName>
        <fullName evidence="13">ABC transporter, ATP-binding protein</fullName>
    </submittedName>
</protein>
<dbReference type="Gene3D" id="1.20.1560.10">
    <property type="entry name" value="ABC transporter type 1, transmembrane domain"/>
    <property type="match status" value="1"/>
</dbReference>
<dbReference type="RefSeq" id="WP_030004553.1">
    <property type="nucleotide sequence ID" value="NC_022549.1"/>
</dbReference>
<comment type="subcellular location">
    <subcellularLocation>
        <location evidence="1">Cell membrane</location>
        <topology evidence="1">Multi-pass membrane protein</topology>
    </subcellularLocation>
</comment>
<feature type="transmembrane region" description="Helical" evidence="10">
    <location>
        <begin position="250"/>
        <end position="270"/>
    </location>
</feature>
<keyword evidence="7 13" id="KW-0067">ATP-binding</keyword>
<dbReference type="PANTHER" id="PTHR24221">
    <property type="entry name" value="ATP-BINDING CASSETTE SUB-FAMILY B"/>
    <property type="match status" value="1"/>
</dbReference>
<keyword evidence="8 10" id="KW-1133">Transmembrane helix</keyword>